<dbReference type="PANTHER" id="PTHR43649">
    <property type="entry name" value="ARABINOSE-BINDING PROTEIN-RELATED"/>
    <property type="match status" value="1"/>
</dbReference>
<dbReference type="InterPro" id="IPR050490">
    <property type="entry name" value="Bact_solute-bd_prot1"/>
</dbReference>
<feature type="non-terminal residue" evidence="2">
    <location>
        <position position="1"/>
    </location>
</feature>
<evidence type="ECO:0000313" key="2">
    <source>
        <dbReference type="EMBL" id="TNJ61003.1"/>
    </source>
</evidence>
<comment type="caution">
    <text evidence="2">The sequence shown here is derived from an EMBL/GenBank/DDBJ whole genome shotgun (WGS) entry which is preliminary data.</text>
</comment>
<dbReference type="PANTHER" id="PTHR43649:SF12">
    <property type="entry name" value="DIACETYLCHITOBIOSE BINDING PROTEIN DASA"/>
    <property type="match status" value="1"/>
</dbReference>
<dbReference type="InterPro" id="IPR006059">
    <property type="entry name" value="SBP"/>
</dbReference>
<evidence type="ECO:0000256" key="1">
    <source>
        <dbReference type="SAM" id="MobiDB-lite"/>
    </source>
</evidence>
<evidence type="ECO:0000313" key="3">
    <source>
        <dbReference type="Proteomes" id="UP000307943"/>
    </source>
</evidence>
<accession>A0A5C4SYD7</accession>
<dbReference type="Pfam" id="PF13416">
    <property type="entry name" value="SBP_bac_8"/>
    <property type="match status" value="1"/>
</dbReference>
<reference evidence="2 3" key="1">
    <citation type="submission" date="2019-05" db="EMBL/GenBank/DDBJ databases">
        <title>We sequenced the genome of Paenibacillus hemerocallicola KCTC 33185 for further insight into its adaptation and study the phylogeny of Paenibacillus.</title>
        <authorList>
            <person name="Narsing Rao M.P."/>
        </authorList>
    </citation>
    <scope>NUCLEOTIDE SEQUENCE [LARGE SCALE GENOMIC DNA]</scope>
    <source>
        <strain evidence="2 3">KCTC 33185</strain>
    </source>
</reference>
<proteinExistence type="predicted"/>
<dbReference type="OrthoDB" id="9782846at2"/>
<sequence>INNSCLDNGGHYKSSGLTDQGSMPDKTKVSIESVEAFTKEPVKLTFFNNGAGINNANDLQKIILDPVQKMYPNITIELITGQKLEDLIAAGETPDIISTSNFSLDTFISMGLGTDLNEFVKTYKIDLGRFEPETIKNLQLYGKNGELYGFPFAMNYGMMAYNKDIFNAFGVAYPKDGMSWEQVIDLVKKTTRTQGATQILGIDPGFPQVFSRAYSLPVTDNGNKAVLATDGYQKMLSMLRGIYDIPGMVESKTNYLRDNIDFFLKEQRVAMKPYWISAFTTRVLPLVEQNQNFNWDLVSFPSFADKPGYGREVDFHLLMVTPSSKNKDAAYRVLQAMQTSEAQTMINKFGRLTALKDQAIKKDYAADLKIFEGKNLAGIFSVQPAPVPRGSMYDSKIYSYLNEANRDMILNGKDIHTAIREAEEKSNKYIEEEKQKQSK</sequence>
<dbReference type="AlphaFoldDB" id="A0A5C4SYD7"/>
<feature type="region of interest" description="Disordered" evidence="1">
    <location>
        <begin position="1"/>
        <end position="25"/>
    </location>
</feature>
<dbReference type="SUPFAM" id="SSF53850">
    <property type="entry name" value="Periplasmic binding protein-like II"/>
    <property type="match status" value="1"/>
</dbReference>
<keyword evidence="3" id="KW-1185">Reference proteome</keyword>
<protein>
    <submittedName>
        <fullName evidence="2">Extracellular solute-binding protein</fullName>
    </submittedName>
</protein>
<dbReference type="RefSeq" id="WP_139606883.1">
    <property type="nucleotide sequence ID" value="NZ_VDCQ01000078.1"/>
</dbReference>
<dbReference type="EMBL" id="VDCQ01000078">
    <property type="protein sequence ID" value="TNJ61003.1"/>
    <property type="molecule type" value="Genomic_DNA"/>
</dbReference>
<dbReference type="Proteomes" id="UP000307943">
    <property type="component" value="Unassembled WGS sequence"/>
</dbReference>
<gene>
    <name evidence="2" type="ORF">FE784_34955</name>
</gene>
<dbReference type="Gene3D" id="3.40.190.10">
    <property type="entry name" value="Periplasmic binding protein-like II"/>
    <property type="match status" value="1"/>
</dbReference>
<organism evidence="2 3">
    <name type="scientific">Paenibacillus hemerocallicola</name>
    <dbReference type="NCBI Taxonomy" id="1172614"/>
    <lineage>
        <taxon>Bacteria</taxon>
        <taxon>Bacillati</taxon>
        <taxon>Bacillota</taxon>
        <taxon>Bacilli</taxon>
        <taxon>Bacillales</taxon>
        <taxon>Paenibacillaceae</taxon>
        <taxon>Paenibacillus</taxon>
    </lineage>
</organism>
<name>A0A5C4SYD7_9BACL</name>